<dbReference type="EMBL" id="DVKS01000209">
    <property type="protein sequence ID" value="HIT42929.1"/>
    <property type="molecule type" value="Genomic_DNA"/>
</dbReference>
<dbReference type="Proteomes" id="UP000886860">
    <property type="component" value="Unassembled WGS sequence"/>
</dbReference>
<reference evidence="1" key="1">
    <citation type="submission" date="2020-10" db="EMBL/GenBank/DDBJ databases">
        <authorList>
            <person name="Gilroy R."/>
        </authorList>
    </citation>
    <scope>NUCLEOTIDE SEQUENCE</scope>
    <source>
        <strain evidence="1">CHK123-3438</strain>
    </source>
</reference>
<accession>A0A9D1GMA8</accession>
<proteinExistence type="predicted"/>
<name>A0A9D1GMA8_9FIRM</name>
<reference evidence="1" key="2">
    <citation type="journal article" date="2021" name="PeerJ">
        <title>Extensive microbial diversity within the chicken gut microbiome revealed by metagenomics and culture.</title>
        <authorList>
            <person name="Gilroy R."/>
            <person name="Ravi A."/>
            <person name="Getino M."/>
            <person name="Pursley I."/>
            <person name="Horton D.L."/>
            <person name="Alikhan N.F."/>
            <person name="Baker D."/>
            <person name="Gharbi K."/>
            <person name="Hall N."/>
            <person name="Watson M."/>
            <person name="Adriaenssens E.M."/>
            <person name="Foster-Nyarko E."/>
            <person name="Jarju S."/>
            <person name="Secka A."/>
            <person name="Antonio M."/>
            <person name="Oren A."/>
            <person name="Chaudhuri R.R."/>
            <person name="La Ragione R."/>
            <person name="Hildebrand F."/>
            <person name="Pallen M.J."/>
        </authorList>
    </citation>
    <scope>NUCLEOTIDE SEQUENCE</scope>
    <source>
        <strain evidence="1">CHK123-3438</strain>
    </source>
</reference>
<dbReference type="AlphaFoldDB" id="A0A9D1GMA8"/>
<sequence>MERCCGSCIYHEHEDDVDYRCVCEDSDEYGKYTMFRDCCDCWQGGTTRENENQKRKAEKRIWSD</sequence>
<evidence type="ECO:0000313" key="1">
    <source>
        <dbReference type="EMBL" id="HIT42929.1"/>
    </source>
</evidence>
<comment type="caution">
    <text evidence="1">The sequence shown here is derived from an EMBL/GenBank/DDBJ whole genome shotgun (WGS) entry which is preliminary data.</text>
</comment>
<gene>
    <name evidence="1" type="ORF">IAB60_12695</name>
</gene>
<protein>
    <submittedName>
        <fullName evidence="1">Uncharacterized protein</fullName>
    </submittedName>
</protein>
<organism evidence="1 2">
    <name type="scientific">Candidatus Caccovicinus merdipullorum</name>
    <dbReference type="NCBI Taxonomy" id="2840724"/>
    <lineage>
        <taxon>Bacteria</taxon>
        <taxon>Bacillati</taxon>
        <taxon>Bacillota</taxon>
        <taxon>Clostridia</taxon>
        <taxon>Eubacteriales</taxon>
        <taxon>Candidatus Caccovicinus</taxon>
    </lineage>
</organism>
<evidence type="ECO:0000313" key="2">
    <source>
        <dbReference type="Proteomes" id="UP000886860"/>
    </source>
</evidence>